<keyword evidence="3" id="KW-1185">Reference proteome</keyword>
<gene>
    <name evidence="2" type="ORF">H8K27_05225</name>
</gene>
<sequence>MKLPLGETSKKFSHELIQFFFDNQKSYEFQSKFIEIVFIPIAISLILLGIAGKADSDMEQEKLGTKEFADRYNKRVEQYKMHSQNLAERVRNGERGQVMIDDFDKLQYESIDIMEMRFDLRKSLDQINSKSFTKEISDFTGI</sequence>
<dbReference type="Proteomes" id="UP000613113">
    <property type="component" value="Unassembled WGS sequence"/>
</dbReference>
<feature type="transmembrane region" description="Helical" evidence="1">
    <location>
        <begin position="33"/>
        <end position="52"/>
    </location>
</feature>
<evidence type="ECO:0000256" key="1">
    <source>
        <dbReference type="SAM" id="Phobius"/>
    </source>
</evidence>
<evidence type="ECO:0000313" key="2">
    <source>
        <dbReference type="EMBL" id="MBC3884527.1"/>
    </source>
</evidence>
<organism evidence="2 3">
    <name type="scientific">Undibacterium griseum</name>
    <dbReference type="NCBI Taxonomy" id="2762295"/>
    <lineage>
        <taxon>Bacteria</taxon>
        <taxon>Pseudomonadati</taxon>
        <taxon>Pseudomonadota</taxon>
        <taxon>Betaproteobacteria</taxon>
        <taxon>Burkholderiales</taxon>
        <taxon>Oxalobacteraceae</taxon>
        <taxon>Undibacterium</taxon>
    </lineage>
</organism>
<keyword evidence="1" id="KW-1133">Transmembrane helix</keyword>
<keyword evidence="1" id="KW-0812">Transmembrane</keyword>
<name>A0ABR6YKU5_9BURK</name>
<evidence type="ECO:0000313" key="3">
    <source>
        <dbReference type="Proteomes" id="UP000613113"/>
    </source>
</evidence>
<reference evidence="2 3" key="1">
    <citation type="submission" date="2020-08" db="EMBL/GenBank/DDBJ databases">
        <title>Novel species isolated from subtropical streams in China.</title>
        <authorList>
            <person name="Lu H."/>
        </authorList>
    </citation>
    <scope>NUCLEOTIDE SEQUENCE [LARGE SCALE GENOMIC DNA]</scope>
    <source>
        <strain evidence="2 3">FT31W</strain>
    </source>
</reference>
<comment type="caution">
    <text evidence="2">The sequence shown here is derived from an EMBL/GenBank/DDBJ whole genome shotgun (WGS) entry which is preliminary data.</text>
</comment>
<accession>A0ABR6YKU5</accession>
<protein>
    <submittedName>
        <fullName evidence="2">Uncharacterized protein</fullName>
    </submittedName>
</protein>
<dbReference type="EMBL" id="JACOGC010000002">
    <property type="protein sequence ID" value="MBC3884527.1"/>
    <property type="molecule type" value="Genomic_DNA"/>
</dbReference>
<dbReference type="RefSeq" id="WP_186862157.1">
    <property type="nucleotide sequence ID" value="NZ_JACOGC010000002.1"/>
</dbReference>
<proteinExistence type="predicted"/>
<keyword evidence="1" id="KW-0472">Membrane</keyword>